<dbReference type="InterPro" id="IPR013785">
    <property type="entry name" value="Aldolase_TIM"/>
</dbReference>
<sequence>MIMLKDNHHDFCGGIALAVQRTKDYLKAKGKDLKIEVETRNLKEVEEALEAGVDRIMLDNMSTEEMRQAVSLINGRCETEASGGITQETLLSIAQTGVDYISM</sequence>
<dbReference type="InterPro" id="IPR002638">
    <property type="entry name" value="Quinolinate_PRibosylTrfase_C"/>
</dbReference>
<dbReference type="GO" id="GO:0005737">
    <property type="term" value="C:cytoplasm"/>
    <property type="evidence" value="ECO:0007669"/>
    <property type="project" value="TreeGrafter"/>
</dbReference>
<dbReference type="AlphaFoldDB" id="A0A7R8WT82"/>
<evidence type="ECO:0000256" key="1">
    <source>
        <dbReference type="ARBA" id="ARBA00004790"/>
    </source>
</evidence>
<comment type="pathway">
    <text evidence="1">Cofactor biosynthesis; NAD(+) biosynthesis.</text>
</comment>
<dbReference type="GO" id="GO:0034213">
    <property type="term" value="P:quinolinate catabolic process"/>
    <property type="evidence" value="ECO:0007669"/>
    <property type="project" value="TreeGrafter"/>
</dbReference>
<dbReference type="PANTHER" id="PTHR32179:SF3">
    <property type="entry name" value="NICOTINATE-NUCLEOTIDE PYROPHOSPHORYLASE [CARBOXYLATING]"/>
    <property type="match status" value="1"/>
</dbReference>
<evidence type="ECO:0000256" key="4">
    <source>
        <dbReference type="ARBA" id="ARBA00022679"/>
    </source>
</evidence>
<reference evidence="5" key="1">
    <citation type="submission" date="2020-11" db="EMBL/GenBank/DDBJ databases">
        <authorList>
            <person name="Tran Van P."/>
        </authorList>
    </citation>
    <scope>NUCLEOTIDE SEQUENCE</scope>
</reference>
<dbReference type="UniPathway" id="UPA00253"/>
<dbReference type="PANTHER" id="PTHR32179">
    <property type="entry name" value="NICOTINATE-NUCLEOTIDE PYROPHOSPHORYLASE [CARBOXYLATING]"/>
    <property type="match status" value="1"/>
</dbReference>
<dbReference type="InterPro" id="IPR036068">
    <property type="entry name" value="Nicotinate_pribotase-like_C"/>
</dbReference>
<comment type="similarity">
    <text evidence="2">Belongs to the NadC/ModD family.</text>
</comment>
<evidence type="ECO:0000313" key="5">
    <source>
        <dbReference type="EMBL" id="CAD7237692.1"/>
    </source>
</evidence>
<dbReference type="OrthoDB" id="10067394at2759"/>
<keyword evidence="4" id="KW-0808">Transferase</keyword>
<dbReference type="FunFam" id="3.20.20.70:FF:000030">
    <property type="entry name" value="Nicotinate-nucleotide pyrophosphorylase, carboxylating"/>
    <property type="match status" value="1"/>
</dbReference>
<keyword evidence="3" id="KW-0328">Glycosyltransferase</keyword>
<dbReference type="GO" id="GO:0004514">
    <property type="term" value="F:nicotinate-nucleotide diphosphorylase (carboxylating) activity"/>
    <property type="evidence" value="ECO:0007669"/>
    <property type="project" value="InterPro"/>
</dbReference>
<proteinExistence type="inferred from homology"/>
<evidence type="ECO:0000256" key="3">
    <source>
        <dbReference type="ARBA" id="ARBA00022676"/>
    </source>
</evidence>
<feature type="non-terminal residue" evidence="5">
    <location>
        <position position="103"/>
    </location>
</feature>
<dbReference type="EMBL" id="OB690897">
    <property type="protein sequence ID" value="CAD7237692.1"/>
    <property type="molecule type" value="Genomic_DNA"/>
</dbReference>
<dbReference type="Gene3D" id="3.20.20.70">
    <property type="entry name" value="Aldolase class I"/>
    <property type="match status" value="1"/>
</dbReference>
<evidence type="ECO:0000256" key="2">
    <source>
        <dbReference type="ARBA" id="ARBA00009400"/>
    </source>
</evidence>
<protein>
    <submittedName>
        <fullName evidence="5">Uncharacterized protein</fullName>
    </submittedName>
</protein>
<dbReference type="Pfam" id="PF01729">
    <property type="entry name" value="QRPTase_C"/>
    <property type="match status" value="1"/>
</dbReference>
<dbReference type="GO" id="GO:0009435">
    <property type="term" value="P:NAD+ biosynthetic process"/>
    <property type="evidence" value="ECO:0007669"/>
    <property type="project" value="UniProtKB-UniPathway"/>
</dbReference>
<dbReference type="SUPFAM" id="SSF51690">
    <property type="entry name" value="Nicotinate/Quinolinate PRTase C-terminal domain-like"/>
    <property type="match status" value="1"/>
</dbReference>
<name>A0A7R8WT82_9CRUS</name>
<accession>A0A7R8WT82</accession>
<dbReference type="InterPro" id="IPR027277">
    <property type="entry name" value="NadC/ModD"/>
</dbReference>
<organism evidence="5">
    <name type="scientific">Cyprideis torosa</name>
    <dbReference type="NCBI Taxonomy" id="163714"/>
    <lineage>
        <taxon>Eukaryota</taxon>
        <taxon>Metazoa</taxon>
        <taxon>Ecdysozoa</taxon>
        <taxon>Arthropoda</taxon>
        <taxon>Crustacea</taxon>
        <taxon>Oligostraca</taxon>
        <taxon>Ostracoda</taxon>
        <taxon>Podocopa</taxon>
        <taxon>Podocopida</taxon>
        <taxon>Cytherocopina</taxon>
        <taxon>Cytheroidea</taxon>
        <taxon>Cytherideidae</taxon>
        <taxon>Cyprideis</taxon>
    </lineage>
</organism>
<gene>
    <name evidence="5" type="ORF">CTOB1V02_LOCUS15507</name>
</gene>